<reference evidence="2" key="1">
    <citation type="submission" date="2014-09" db="EMBL/GenBank/DDBJ databases">
        <authorList>
            <person name="Sharma Rahul"/>
            <person name="Thines Marco"/>
        </authorList>
    </citation>
    <scope>NUCLEOTIDE SEQUENCE [LARGE SCALE GENOMIC DNA]</scope>
</reference>
<proteinExistence type="predicted"/>
<dbReference type="RefSeq" id="XP_024574088.1">
    <property type="nucleotide sequence ID" value="XM_024723075.1"/>
</dbReference>
<protein>
    <submittedName>
        <fullName evidence="1">Uncharacterized protein</fullName>
    </submittedName>
</protein>
<dbReference type="STRING" id="4781.A0A0P1AAR9"/>
<dbReference type="AlphaFoldDB" id="A0A0P1AAR9"/>
<dbReference type="Proteomes" id="UP000054928">
    <property type="component" value="Unassembled WGS sequence"/>
</dbReference>
<dbReference type="EMBL" id="CCYD01000290">
    <property type="protein sequence ID" value="CEG37719.1"/>
    <property type="molecule type" value="Genomic_DNA"/>
</dbReference>
<dbReference type="OrthoDB" id="75067at2759"/>
<dbReference type="InterPro" id="IPR038863">
    <property type="entry name" value="Put_Complex_I_su8"/>
</dbReference>
<name>A0A0P1AAR9_PLAHL</name>
<sequence length="112" mass="12645">MSSQSLCHVLRNGISISARRQALITRGGHAHRPPPPPFARIQVPNQPLHEEAELFQALRHLMLGLSAFATLMGVVTLYDPNSWRQAVKRGDHLLDLKWEMGEADKPEEEMED</sequence>
<dbReference type="GeneID" id="36400831"/>
<evidence type="ECO:0000313" key="1">
    <source>
        <dbReference type="EMBL" id="CEG37719.1"/>
    </source>
</evidence>
<dbReference type="PANTHER" id="PTHR36401:SF1">
    <property type="entry name" value="NADH DEHYDROGENASE [UBIQUINONE] 1 BETA SUBCOMPLEX SUBUNIT 8, MITOCHONDRIAL"/>
    <property type="match status" value="1"/>
</dbReference>
<keyword evidence="2" id="KW-1185">Reference proteome</keyword>
<dbReference type="PANTHER" id="PTHR36401">
    <property type="entry name" value="NADH DEHYDROGENASE [UBIQUINONE] 1 BETA SUBCOMPLEX SUBUNIT 8, MITOCHONDRIAL"/>
    <property type="match status" value="1"/>
</dbReference>
<organism evidence="1 2">
    <name type="scientific">Plasmopara halstedii</name>
    <name type="common">Downy mildew of sunflower</name>
    <dbReference type="NCBI Taxonomy" id="4781"/>
    <lineage>
        <taxon>Eukaryota</taxon>
        <taxon>Sar</taxon>
        <taxon>Stramenopiles</taxon>
        <taxon>Oomycota</taxon>
        <taxon>Peronosporomycetes</taxon>
        <taxon>Peronosporales</taxon>
        <taxon>Peronosporaceae</taxon>
        <taxon>Plasmopara</taxon>
    </lineage>
</organism>
<accession>A0A0P1AAR9</accession>
<evidence type="ECO:0000313" key="2">
    <source>
        <dbReference type="Proteomes" id="UP000054928"/>
    </source>
</evidence>